<accession>A0A8J7MGQ9</accession>
<proteinExistence type="predicted"/>
<dbReference type="NCBIfam" id="TIGR02595">
    <property type="entry name" value="PEP_CTERM"/>
    <property type="match status" value="1"/>
</dbReference>
<evidence type="ECO:0000256" key="1">
    <source>
        <dbReference type="SAM" id="SignalP"/>
    </source>
</evidence>
<evidence type="ECO:0000313" key="3">
    <source>
        <dbReference type="Proteomes" id="UP000624703"/>
    </source>
</evidence>
<evidence type="ECO:0000313" key="2">
    <source>
        <dbReference type="EMBL" id="MBK1792747.1"/>
    </source>
</evidence>
<dbReference type="EMBL" id="JAENIM010000047">
    <property type="protein sequence ID" value="MBK1792747.1"/>
    <property type="molecule type" value="Genomic_DNA"/>
</dbReference>
<feature type="signal peptide" evidence="1">
    <location>
        <begin position="1"/>
        <end position="25"/>
    </location>
</feature>
<gene>
    <name evidence="2" type="ORF">JIN82_16405</name>
</gene>
<dbReference type="RefSeq" id="WP_200312756.1">
    <property type="nucleotide sequence ID" value="NZ_JAENIM010000047.1"/>
</dbReference>
<keyword evidence="1" id="KW-0732">Signal</keyword>
<comment type="caution">
    <text evidence="2">The sequence shown here is derived from an EMBL/GenBank/DDBJ whole genome shotgun (WGS) entry which is preliminary data.</text>
</comment>
<dbReference type="SUPFAM" id="SSF63825">
    <property type="entry name" value="YWTD domain"/>
    <property type="match status" value="1"/>
</dbReference>
<sequence>MSIPIHILKITCAVSIFLCGNCLEAASFIAVTGNSENGEFRENSFYEVETKKGRARYIGSASVAPNQLAYDTLNGNYYYMDHGGSNFYRYDVNEGIEYLMGDLTAYGMPAGKTGSGGGDFYNGRYYYTPETGSSSIYVVSLTEDGRGISRQTPITPFNLGLINPLDDGSAGAGLGDFGDIAIDSTSGFMYGSSSMGSGSELMTTFWRINLTDPQFEMTILNANVGSVYQLAFDDNGQLWGNSWQSGGVMVQLDPATGEIISQQNLQYREDGKGKWRDANGDFYDLASTGSRDGFPVIPEPSQTALISLALAALGCRRRR</sequence>
<organism evidence="2 3">
    <name type="scientific">Persicirhabdus sediminis</name>
    <dbReference type="NCBI Taxonomy" id="454144"/>
    <lineage>
        <taxon>Bacteria</taxon>
        <taxon>Pseudomonadati</taxon>
        <taxon>Verrucomicrobiota</taxon>
        <taxon>Verrucomicrobiia</taxon>
        <taxon>Verrucomicrobiales</taxon>
        <taxon>Verrucomicrobiaceae</taxon>
        <taxon>Persicirhabdus</taxon>
    </lineage>
</organism>
<dbReference type="InterPro" id="IPR013424">
    <property type="entry name" value="Ice-binding_C"/>
</dbReference>
<keyword evidence="3" id="KW-1185">Reference proteome</keyword>
<feature type="chain" id="PRO_5035158408" evidence="1">
    <location>
        <begin position="26"/>
        <end position="319"/>
    </location>
</feature>
<dbReference type="Proteomes" id="UP000624703">
    <property type="component" value="Unassembled WGS sequence"/>
</dbReference>
<protein>
    <submittedName>
        <fullName evidence="2">PEP-CTERM sorting domain-containing protein</fullName>
    </submittedName>
</protein>
<name>A0A8J7MGQ9_9BACT</name>
<dbReference type="AlphaFoldDB" id="A0A8J7MGQ9"/>
<reference evidence="2" key="1">
    <citation type="submission" date="2021-01" db="EMBL/GenBank/DDBJ databases">
        <title>Modified the classification status of verrucomicrobia.</title>
        <authorList>
            <person name="Feng X."/>
        </authorList>
    </citation>
    <scope>NUCLEOTIDE SEQUENCE</scope>
    <source>
        <strain evidence="2">_KCTC 22039</strain>
    </source>
</reference>